<dbReference type="InterPro" id="IPR036513">
    <property type="entry name" value="STAS_dom_sf"/>
</dbReference>
<dbReference type="Pfam" id="PF08447">
    <property type="entry name" value="PAS_3"/>
    <property type="match status" value="2"/>
</dbReference>
<proteinExistence type="predicted"/>
<dbReference type="InterPro" id="IPR002645">
    <property type="entry name" value="STAS_dom"/>
</dbReference>
<dbReference type="EMBL" id="CP012159">
    <property type="protein sequence ID" value="AKT36105.1"/>
    <property type="molecule type" value="Genomic_DNA"/>
</dbReference>
<dbReference type="KEGG" id="ccro:CMC5_002180"/>
<dbReference type="STRING" id="52.CMC5_002180"/>
<keyword evidence="1" id="KW-0597">Phosphoprotein</keyword>
<evidence type="ECO:0008006" key="6">
    <source>
        <dbReference type="Google" id="ProtNLM"/>
    </source>
</evidence>
<dbReference type="InterPro" id="IPR000014">
    <property type="entry name" value="PAS"/>
</dbReference>
<dbReference type="CDD" id="cd07041">
    <property type="entry name" value="STAS_RsbR_RsbS_like"/>
    <property type="match status" value="1"/>
</dbReference>
<keyword evidence="5" id="KW-1185">Reference proteome</keyword>
<feature type="domain" description="STAS" evidence="3">
    <location>
        <begin position="287"/>
        <end position="398"/>
    </location>
</feature>
<organism evidence="4 5">
    <name type="scientific">Chondromyces crocatus</name>
    <dbReference type="NCBI Taxonomy" id="52"/>
    <lineage>
        <taxon>Bacteria</taxon>
        <taxon>Pseudomonadati</taxon>
        <taxon>Myxococcota</taxon>
        <taxon>Polyangia</taxon>
        <taxon>Polyangiales</taxon>
        <taxon>Polyangiaceae</taxon>
        <taxon>Chondromyces</taxon>
    </lineage>
</organism>
<dbReference type="SUPFAM" id="SSF52091">
    <property type="entry name" value="SpoIIaa-like"/>
    <property type="match status" value="1"/>
</dbReference>
<dbReference type="Gene3D" id="3.30.450.20">
    <property type="entry name" value="PAS domain"/>
    <property type="match status" value="2"/>
</dbReference>
<protein>
    <recommendedName>
        <fullName evidence="6">Anti-anti-sigma factor</fullName>
    </recommendedName>
</protein>
<dbReference type="InterPro" id="IPR000700">
    <property type="entry name" value="PAS-assoc_C"/>
</dbReference>
<dbReference type="Proteomes" id="UP000067626">
    <property type="component" value="Chromosome"/>
</dbReference>
<dbReference type="AlphaFoldDB" id="A0A0K1E5G0"/>
<dbReference type="Pfam" id="PF01740">
    <property type="entry name" value="STAS"/>
    <property type="match status" value="1"/>
</dbReference>
<dbReference type="SUPFAM" id="SSF55785">
    <property type="entry name" value="PYP-like sensor domain (PAS domain)"/>
    <property type="match status" value="2"/>
</dbReference>
<dbReference type="InterPro" id="IPR051932">
    <property type="entry name" value="Bact_StressResp_Reg"/>
</dbReference>
<evidence type="ECO:0000256" key="1">
    <source>
        <dbReference type="ARBA" id="ARBA00022553"/>
    </source>
</evidence>
<gene>
    <name evidence="4" type="ORF">CMC5_002180</name>
</gene>
<dbReference type="PROSITE" id="PS50801">
    <property type="entry name" value="STAS"/>
    <property type="match status" value="1"/>
</dbReference>
<dbReference type="NCBIfam" id="TIGR00229">
    <property type="entry name" value="sensory_box"/>
    <property type="match status" value="1"/>
</dbReference>
<dbReference type="Gene3D" id="3.30.750.24">
    <property type="entry name" value="STAS domain"/>
    <property type="match status" value="1"/>
</dbReference>
<evidence type="ECO:0000313" key="4">
    <source>
        <dbReference type="EMBL" id="AKT36105.1"/>
    </source>
</evidence>
<dbReference type="CDD" id="cd00130">
    <property type="entry name" value="PAS"/>
    <property type="match status" value="1"/>
</dbReference>
<dbReference type="PROSITE" id="PS50113">
    <property type="entry name" value="PAC"/>
    <property type="match status" value="2"/>
</dbReference>
<name>A0A0K1E5G0_CHOCO</name>
<reference evidence="4 5" key="1">
    <citation type="submission" date="2015-07" db="EMBL/GenBank/DDBJ databases">
        <title>Genome analysis of myxobacterium Chondromyces crocatus Cm c5 reveals a high potential for natural compound synthesis and the genetic basis for the loss of fruiting body formation.</title>
        <authorList>
            <person name="Zaburannyi N."/>
            <person name="Bunk B."/>
            <person name="Maier J."/>
            <person name="Overmann J."/>
            <person name="Mueller R."/>
        </authorList>
    </citation>
    <scope>NUCLEOTIDE SEQUENCE [LARGE SCALE GENOMIC DNA]</scope>
    <source>
        <strain evidence="4 5">Cm c5</strain>
    </source>
</reference>
<dbReference type="RefSeq" id="WP_169796420.1">
    <property type="nucleotide sequence ID" value="NZ_CP012159.1"/>
</dbReference>
<accession>A0A0K1E5G0</accession>
<dbReference type="InterPro" id="IPR001610">
    <property type="entry name" value="PAC"/>
</dbReference>
<feature type="domain" description="PAC" evidence="2">
    <location>
        <begin position="220"/>
        <end position="271"/>
    </location>
</feature>
<dbReference type="PANTHER" id="PTHR33745">
    <property type="entry name" value="RSBT ANTAGONIST PROTEIN RSBS-RELATED"/>
    <property type="match status" value="1"/>
</dbReference>
<sequence length="424" mass="47603">MSSTLETQQSLVNASLALEISGDAAWEIPAITPESAADPDIVTLYSPRFCELLGYKEGELPSEARSWFDAIVLEDQAAFRQAHRERFERQGTTTSLEYRVRDRRGEIRWWHELGRAIPGDVPGILRVVGLIRDITDAKRAHEHAERRAALLDYTQSLARVGGWEFDIVNNKLSWLEETYRIHEVPIDYEPTVEEGINFYAPEHIPLIADAVQRCQQGEPYDVQLDIITAKGNRVSVQATGCPHYENGKVVRIYGCFRDLTETKRREEELRSQLALITRQQRAILDLSTPIIQLWDEIITLPLIGNIDASRAAQIMDRLLDEVVRVGARFAILDLTGVDAVDTTTADQLFRITRAVNLLGAKARICGLTPPVAQTMTSLGIDLSAFTTYSNLQAALRACLRELEPRAPSSKRASGLETLTARRTR</sequence>
<dbReference type="PANTHER" id="PTHR33745:SF3">
    <property type="entry name" value="RSBT CO-ANTAGONIST PROTEIN RSBRC"/>
    <property type="match status" value="1"/>
</dbReference>
<evidence type="ECO:0000313" key="5">
    <source>
        <dbReference type="Proteomes" id="UP000067626"/>
    </source>
</evidence>
<dbReference type="SMART" id="SM00086">
    <property type="entry name" value="PAC"/>
    <property type="match status" value="2"/>
</dbReference>
<evidence type="ECO:0000259" key="2">
    <source>
        <dbReference type="PROSITE" id="PS50113"/>
    </source>
</evidence>
<feature type="domain" description="PAC" evidence="2">
    <location>
        <begin position="94"/>
        <end position="146"/>
    </location>
</feature>
<dbReference type="InterPro" id="IPR035965">
    <property type="entry name" value="PAS-like_dom_sf"/>
</dbReference>
<dbReference type="InterPro" id="IPR013655">
    <property type="entry name" value="PAS_fold_3"/>
</dbReference>
<evidence type="ECO:0000259" key="3">
    <source>
        <dbReference type="PROSITE" id="PS50801"/>
    </source>
</evidence>